<accession>A0A518K3G0</accession>
<dbReference type="AlphaFoldDB" id="A0A518K3G0"/>
<evidence type="ECO:0000259" key="1">
    <source>
        <dbReference type="Pfam" id="PF04230"/>
    </source>
</evidence>
<gene>
    <name evidence="2" type="ORF">Spa11_04930</name>
</gene>
<dbReference type="GO" id="GO:0016740">
    <property type="term" value="F:transferase activity"/>
    <property type="evidence" value="ECO:0007669"/>
    <property type="project" value="UniProtKB-KW"/>
</dbReference>
<evidence type="ECO:0000313" key="3">
    <source>
        <dbReference type="Proteomes" id="UP000316426"/>
    </source>
</evidence>
<sequence>MQSAKLLNSLVETLNPYAGRPVYLDRLHGNHGDALIVMGAEQACRRAGCRIVDTPEEADAIFVVGGAGLSSVWGGAYCELERYYEGSLAAKPLVIFPSTLSFEASDFVDRINHRPGATVLFARERPSLERAQAVAWGPRVLLGLDDDTAFHLRDTDWLQSLKSRTRARHLLIVERRDAESLGGQPEATVRAPSTLKRLAPMWLKRRVKLSSHMRSRTDTSFYRWAVEESERSLGISPKDVPVVPIDISQQSIVSFDRFLSLITDAAAVVTTRLHVGILAALLDKPTVMVGGDRKYAKISGIYQQSMTEMDCVRYFDNPLDPEEKSA</sequence>
<dbReference type="Proteomes" id="UP000316426">
    <property type="component" value="Chromosome"/>
</dbReference>
<keyword evidence="2" id="KW-0808">Transferase</keyword>
<dbReference type="EMBL" id="CP036349">
    <property type="protein sequence ID" value="QDV72319.1"/>
    <property type="molecule type" value="Genomic_DNA"/>
</dbReference>
<keyword evidence="3" id="KW-1185">Reference proteome</keyword>
<name>A0A518K3G0_9BACT</name>
<evidence type="ECO:0000313" key="2">
    <source>
        <dbReference type="EMBL" id="QDV72319.1"/>
    </source>
</evidence>
<dbReference type="Pfam" id="PF04230">
    <property type="entry name" value="PS_pyruv_trans"/>
    <property type="match status" value="1"/>
</dbReference>
<proteinExistence type="predicted"/>
<organism evidence="2 3">
    <name type="scientific">Botrimarina mediterranea</name>
    <dbReference type="NCBI Taxonomy" id="2528022"/>
    <lineage>
        <taxon>Bacteria</taxon>
        <taxon>Pseudomonadati</taxon>
        <taxon>Planctomycetota</taxon>
        <taxon>Planctomycetia</taxon>
        <taxon>Pirellulales</taxon>
        <taxon>Lacipirellulaceae</taxon>
        <taxon>Botrimarina</taxon>
    </lineage>
</organism>
<feature type="domain" description="Polysaccharide pyruvyl transferase" evidence="1">
    <location>
        <begin position="30"/>
        <end position="292"/>
    </location>
</feature>
<reference evidence="2 3" key="1">
    <citation type="submission" date="2019-02" db="EMBL/GenBank/DDBJ databases">
        <title>Deep-cultivation of Planctomycetes and their phenomic and genomic characterization uncovers novel biology.</title>
        <authorList>
            <person name="Wiegand S."/>
            <person name="Jogler M."/>
            <person name="Boedeker C."/>
            <person name="Pinto D."/>
            <person name="Vollmers J."/>
            <person name="Rivas-Marin E."/>
            <person name="Kohn T."/>
            <person name="Peeters S.H."/>
            <person name="Heuer A."/>
            <person name="Rast P."/>
            <person name="Oberbeckmann S."/>
            <person name="Bunk B."/>
            <person name="Jeske O."/>
            <person name="Meyerdierks A."/>
            <person name="Storesund J.E."/>
            <person name="Kallscheuer N."/>
            <person name="Luecker S."/>
            <person name="Lage O.M."/>
            <person name="Pohl T."/>
            <person name="Merkel B.J."/>
            <person name="Hornburger P."/>
            <person name="Mueller R.-W."/>
            <person name="Bruemmer F."/>
            <person name="Labrenz M."/>
            <person name="Spormann A.M."/>
            <person name="Op den Camp H."/>
            <person name="Overmann J."/>
            <person name="Amann R."/>
            <person name="Jetten M.S.M."/>
            <person name="Mascher T."/>
            <person name="Medema M.H."/>
            <person name="Devos D.P."/>
            <person name="Kaster A.-K."/>
            <person name="Ovreas L."/>
            <person name="Rohde M."/>
            <person name="Galperin M.Y."/>
            <person name="Jogler C."/>
        </authorList>
    </citation>
    <scope>NUCLEOTIDE SEQUENCE [LARGE SCALE GENOMIC DNA]</scope>
    <source>
        <strain evidence="2 3">Spa11</strain>
    </source>
</reference>
<dbReference type="InterPro" id="IPR007345">
    <property type="entry name" value="Polysacch_pyruvyl_Trfase"/>
</dbReference>
<dbReference type="KEGG" id="bmei:Spa11_04930"/>
<dbReference type="RefSeq" id="WP_145106703.1">
    <property type="nucleotide sequence ID" value="NZ_CP036349.1"/>
</dbReference>
<protein>
    <submittedName>
        <fullName evidence="2">Polysaccharide pyruvyl transferase</fullName>
    </submittedName>
</protein>